<dbReference type="AlphaFoldDB" id="A0A645ETD0"/>
<organism evidence="1">
    <name type="scientific">bioreactor metagenome</name>
    <dbReference type="NCBI Taxonomy" id="1076179"/>
    <lineage>
        <taxon>unclassified sequences</taxon>
        <taxon>metagenomes</taxon>
        <taxon>ecological metagenomes</taxon>
    </lineage>
</organism>
<dbReference type="EMBL" id="VSSQ01050385">
    <property type="protein sequence ID" value="MPN04472.1"/>
    <property type="molecule type" value="Genomic_DNA"/>
</dbReference>
<comment type="caution">
    <text evidence="1">The sequence shown here is derived from an EMBL/GenBank/DDBJ whole genome shotgun (WGS) entry which is preliminary data.</text>
</comment>
<evidence type="ECO:0000313" key="1">
    <source>
        <dbReference type="EMBL" id="MPN04472.1"/>
    </source>
</evidence>
<accession>A0A645ETD0</accession>
<proteinExistence type="predicted"/>
<sequence length="120" mass="13935">MVKHKQEAEEPVDIWGRSPLQLYEKIGTPIKRATTSMNRSSNGELIHDYFVVFTDRKPDVRGYRELLQAAEWINYGTKIYRISTTNSFATIEKLVAETFDIQIKTDFFVSNSTVNPRFIN</sequence>
<reference evidence="1" key="1">
    <citation type="submission" date="2019-08" db="EMBL/GenBank/DDBJ databases">
        <authorList>
            <person name="Kucharzyk K."/>
            <person name="Murdoch R.W."/>
            <person name="Higgins S."/>
            <person name="Loffler F."/>
        </authorList>
    </citation>
    <scope>NUCLEOTIDE SEQUENCE</scope>
</reference>
<protein>
    <submittedName>
        <fullName evidence="1">Uncharacterized protein</fullName>
    </submittedName>
</protein>
<name>A0A645ETD0_9ZZZZ</name>
<gene>
    <name evidence="1" type="ORF">SDC9_151711</name>
</gene>